<organism evidence="2">
    <name type="scientific">Spironucleus salmonicida</name>
    <dbReference type="NCBI Taxonomy" id="348837"/>
    <lineage>
        <taxon>Eukaryota</taxon>
        <taxon>Metamonada</taxon>
        <taxon>Diplomonadida</taxon>
        <taxon>Hexamitidae</taxon>
        <taxon>Hexamitinae</taxon>
        <taxon>Spironucleus</taxon>
    </lineage>
</organism>
<evidence type="ECO:0000313" key="2">
    <source>
        <dbReference type="EMBL" id="EST45536.1"/>
    </source>
</evidence>
<feature type="transmembrane region" description="Helical" evidence="1">
    <location>
        <begin position="100"/>
        <end position="121"/>
    </location>
</feature>
<dbReference type="EMBL" id="KI546093">
    <property type="protein sequence ID" value="EST45536.1"/>
    <property type="molecule type" value="Genomic_DNA"/>
</dbReference>
<dbReference type="AlphaFoldDB" id="V6LP93"/>
<proteinExistence type="predicted"/>
<evidence type="ECO:0000256" key="1">
    <source>
        <dbReference type="SAM" id="Phobius"/>
    </source>
</evidence>
<keyword evidence="1" id="KW-1133">Transmembrane helix</keyword>
<sequence>MSINQTGEVNCSDPVTEGKACVSGVEVPCGSEQQITTCKCQTALNCLECNSEDPTKCKLSMKVFKFEYGLCTICEDGYDSLGDFCFAYQANSGRNLSGGAVAGIVIAVLVVYAQFEVAMYITSSRRPRSEKYFHFSHQYLLLQYGYI</sequence>
<name>V6LP93_9EUKA</name>
<keyword evidence="1" id="KW-0812">Transmembrane</keyword>
<keyword evidence="1" id="KW-0472">Membrane</keyword>
<accession>V6LP93</accession>
<reference evidence="2" key="1">
    <citation type="journal article" date="2014" name="PLoS Genet.">
        <title>The Genome of Spironucleus salmonicida Highlights a Fish Pathogen Adapted to Fluctuating Environments.</title>
        <authorList>
            <person name="Xu F."/>
            <person name="Jerlstrom-Hultqvist J."/>
            <person name="Einarsson E."/>
            <person name="Astvaldsson A."/>
            <person name="Svard S.G."/>
            <person name="Andersson J.O."/>
        </authorList>
    </citation>
    <scope>NUCLEOTIDE SEQUENCE</scope>
</reference>
<gene>
    <name evidence="2" type="ORF">SS50377_14538</name>
</gene>
<protein>
    <submittedName>
        <fullName evidence="2">Cysteine-rich membrane protein 2</fullName>
    </submittedName>
</protein>